<reference evidence="9 10" key="1">
    <citation type="journal article" date="2013" name="Int. J. Syst. Evol. Microbiol.">
        <title>Azospirillum humicireducens sp. nov., a nitrogen-fixing bacterium isolated from a microbial fuel cell.</title>
        <authorList>
            <person name="Zhou S."/>
            <person name="Han L."/>
            <person name="Wang Y."/>
            <person name="Yang G."/>
            <person name="Zhuang L."/>
            <person name="Hu P."/>
        </authorList>
    </citation>
    <scope>NUCLEOTIDE SEQUENCE [LARGE SCALE GENOMIC DNA]</scope>
    <source>
        <strain evidence="9 10">SgZ-5</strain>
    </source>
</reference>
<proteinExistence type="inferred from homology"/>
<dbReference type="PROSITE" id="PS51354">
    <property type="entry name" value="GLUTAREDOXIN_2"/>
    <property type="match status" value="1"/>
</dbReference>
<evidence type="ECO:0000313" key="10">
    <source>
        <dbReference type="Proteomes" id="UP000077405"/>
    </source>
</evidence>
<dbReference type="NCBIfam" id="TIGR02181">
    <property type="entry name" value="GRX_bact"/>
    <property type="match status" value="1"/>
</dbReference>
<dbReference type="OrthoDB" id="9814618at2"/>
<dbReference type="EMBL" id="CP015285">
    <property type="protein sequence ID" value="ANC92444.1"/>
    <property type="molecule type" value="Genomic_DNA"/>
</dbReference>
<dbReference type="PANTHER" id="PTHR45694">
    <property type="entry name" value="GLUTAREDOXIN 2"/>
    <property type="match status" value="1"/>
</dbReference>
<dbReference type="SUPFAM" id="SSF52833">
    <property type="entry name" value="Thioredoxin-like"/>
    <property type="match status" value="1"/>
</dbReference>
<evidence type="ECO:0000256" key="1">
    <source>
        <dbReference type="ARBA" id="ARBA00002549"/>
    </source>
</evidence>
<sequence>MADVVIYTTPFCPYCMRAKSLLDGKGVTYEEIDLYAQPGRRSEMIERSEGRTTVPQIFIDGKPYGGSDDIHALDRAGKLDPLLGIAA</sequence>
<organism evidence="9 10">
    <name type="scientific">Azospirillum humicireducens</name>
    <dbReference type="NCBI Taxonomy" id="1226968"/>
    <lineage>
        <taxon>Bacteria</taxon>
        <taxon>Pseudomonadati</taxon>
        <taxon>Pseudomonadota</taxon>
        <taxon>Alphaproteobacteria</taxon>
        <taxon>Rhodospirillales</taxon>
        <taxon>Azospirillaceae</taxon>
        <taxon>Azospirillum</taxon>
    </lineage>
</organism>
<keyword evidence="10" id="KW-1185">Reference proteome</keyword>
<dbReference type="PROSITE" id="PS00195">
    <property type="entry name" value="GLUTAREDOXIN_1"/>
    <property type="match status" value="1"/>
</dbReference>
<protein>
    <recommendedName>
        <fullName evidence="7">Glutaredoxin</fullName>
    </recommendedName>
</protein>
<dbReference type="KEGG" id="ahu:A6A40_11320"/>
<evidence type="ECO:0000256" key="4">
    <source>
        <dbReference type="ARBA" id="ARBA00022982"/>
    </source>
</evidence>
<dbReference type="GO" id="GO:0005737">
    <property type="term" value="C:cytoplasm"/>
    <property type="evidence" value="ECO:0007669"/>
    <property type="project" value="TreeGrafter"/>
</dbReference>
<feature type="domain" description="Glutaredoxin" evidence="8">
    <location>
        <begin position="4"/>
        <end position="62"/>
    </location>
</feature>
<dbReference type="STRING" id="1226968.A6A40_11320"/>
<dbReference type="InterPro" id="IPR036249">
    <property type="entry name" value="Thioredoxin-like_sf"/>
</dbReference>
<dbReference type="Gene3D" id="3.40.30.10">
    <property type="entry name" value="Glutaredoxin"/>
    <property type="match status" value="1"/>
</dbReference>
<dbReference type="InterPro" id="IPR002109">
    <property type="entry name" value="Glutaredoxin"/>
</dbReference>
<accession>A0A160JHX4</accession>
<dbReference type="PRINTS" id="PR00160">
    <property type="entry name" value="GLUTAREDOXIN"/>
</dbReference>
<keyword evidence="6 7" id="KW-0676">Redox-active center</keyword>
<dbReference type="RefSeq" id="WP_014248998.1">
    <property type="nucleotide sequence ID" value="NZ_CP015285.1"/>
</dbReference>
<dbReference type="Pfam" id="PF00462">
    <property type="entry name" value="Glutaredoxin"/>
    <property type="match status" value="1"/>
</dbReference>
<evidence type="ECO:0000256" key="5">
    <source>
        <dbReference type="ARBA" id="ARBA00023157"/>
    </source>
</evidence>
<keyword evidence="7" id="KW-0963">Cytoplasm</keyword>
<dbReference type="Proteomes" id="UP000077405">
    <property type="component" value="Chromosome"/>
</dbReference>
<evidence type="ECO:0000256" key="6">
    <source>
        <dbReference type="ARBA" id="ARBA00023284"/>
    </source>
</evidence>
<dbReference type="InterPro" id="IPR011900">
    <property type="entry name" value="GRX_bact"/>
</dbReference>
<evidence type="ECO:0000256" key="7">
    <source>
        <dbReference type="RuleBase" id="RU364065"/>
    </source>
</evidence>
<comment type="function">
    <text evidence="1 7">Has a glutathione-disulfide oxidoreductase activity in the presence of NADPH and glutathione reductase. Reduces low molecular weight disulfides and proteins.</text>
</comment>
<dbReference type="GO" id="GO:0034599">
    <property type="term" value="P:cellular response to oxidative stress"/>
    <property type="evidence" value="ECO:0007669"/>
    <property type="project" value="TreeGrafter"/>
</dbReference>
<dbReference type="AlphaFoldDB" id="A0A160JHX4"/>
<keyword evidence="4 7" id="KW-0249">Electron transport</keyword>
<dbReference type="GO" id="GO:0045454">
    <property type="term" value="P:cell redox homeostasis"/>
    <property type="evidence" value="ECO:0007669"/>
    <property type="project" value="InterPro"/>
</dbReference>
<dbReference type="GO" id="GO:0015038">
    <property type="term" value="F:glutathione disulfide oxidoreductase activity"/>
    <property type="evidence" value="ECO:0007669"/>
    <property type="project" value="UniProtKB-UniRule"/>
</dbReference>
<evidence type="ECO:0000256" key="2">
    <source>
        <dbReference type="ARBA" id="ARBA00007787"/>
    </source>
</evidence>
<dbReference type="InterPro" id="IPR014025">
    <property type="entry name" value="Glutaredoxin_subgr"/>
</dbReference>
<keyword evidence="5" id="KW-1015">Disulfide bond</keyword>
<dbReference type="CDD" id="cd03418">
    <property type="entry name" value="GRX_GRXb_1_3_like"/>
    <property type="match status" value="1"/>
</dbReference>
<dbReference type="PANTHER" id="PTHR45694:SF18">
    <property type="entry name" value="GLUTAREDOXIN-1-RELATED"/>
    <property type="match status" value="1"/>
</dbReference>
<evidence type="ECO:0000259" key="8">
    <source>
        <dbReference type="Pfam" id="PF00462"/>
    </source>
</evidence>
<dbReference type="InterPro" id="IPR011767">
    <property type="entry name" value="GLR_AS"/>
</dbReference>
<keyword evidence="3 7" id="KW-0813">Transport</keyword>
<comment type="similarity">
    <text evidence="2 7">Belongs to the glutaredoxin family.</text>
</comment>
<name>A0A160JHX4_9PROT</name>
<evidence type="ECO:0000256" key="3">
    <source>
        <dbReference type="ARBA" id="ARBA00022448"/>
    </source>
</evidence>
<gene>
    <name evidence="9" type="primary">grxC</name>
    <name evidence="9" type="ORF">A6A40_11320</name>
</gene>
<evidence type="ECO:0000313" key="9">
    <source>
        <dbReference type="EMBL" id="ANC92444.1"/>
    </source>
</evidence>